<dbReference type="CDD" id="cd06577">
    <property type="entry name" value="PASTA_pknB"/>
    <property type="match status" value="3"/>
</dbReference>
<feature type="transmembrane region" description="Helical" evidence="2">
    <location>
        <begin position="188"/>
        <end position="207"/>
    </location>
</feature>
<feature type="domain" description="PASTA" evidence="3">
    <location>
        <begin position="354"/>
        <end position="419"/>
    </location>
</feature>
<dbReference type="RefSeq" id="WP_188904358.1">
    <property type="nucleotide sequence ID" value="NZ_BMOM01000017.1"/>
</dbReference>
<keyword evidence="2" id="KW-1133">Transmembrane helix</keyword>
<proteinExistence type="predicted"/>
<dbReference type="Gene3D" id="3.30.10.20">
    <property type="match status" value="3"/>
</dbReference>
<name>A0ABQ2GTN1_9DEIO</name>
<dbReference type="Proteomes" id="UP000661918">
    <property type="component" value="Unassembled WGS sequence"/>
</dbReference>
<dbReference type="Pfam" id="PF03793">
    <property type="entry name" value="PASTA"/>
    <property type="match status" value="3"/>
</dbReference>
<evidence type="ECO:0000256" key="1">
    <source>
        <dbReference type="SAM" id="MobiDB-lite"/>
    </source>
</evidence>
<protein>
    <submittedName>
        <fullName evidence="4">PASTA domain-containing protein</fullName>
    </submittedName>
</protein>
<reference evidence="5" key="1">
    <citation type="journal article" date="2019" name="Int. J. Syst. Evol. Microbiol.">
        <title>The Global Catalogue of Microorganisms (GCM) 10K type strain sequencing project: providing services to taxonomists for standard genome sequencing and annotation.</title>
        <authorList>
            <consortium name="The Broad Institute Genomics Platform"/>
            <consortium name="The Broad Institute Genome Sequencing Center for Infectious Disease"/>
            <person name="Wu L."/>
            <person name="Ma J."/>
        </authorList>
    </citation>
    <scope>NUCLEOTIDE SEQUENCE [LARGE SCALE GENOMIC DNA]</scope>
    <source>
        <strain evidence="5">JCM 15443</strain>
    </source>
</reference>
<keyword evidence="2" id="KW-0472">Membrane</keyword>
<keyword evidence="2" id="KW-0812">Transmembrane</keyword>
<dbReference type="PROSITE" id="PS51178">
    <property type="entry name" value="PASTA"/>
    <property type="match status" value="3"/>
</dbReference>
<feature type="compositionally biased region" description="Pro residues" evidence="1">
    <location>
        <begin position="433"/>
        <end position="450"/>
    </location>
</feature>
<feature type="domain" description="PASTA" evidence="3">
    <location>
        <begin position="282"/>
        <end position="350"/>
    </location>
</feature>
<evidence type="ECO:0000259" key="3">
    <source>
        <dbReference type="PROSITE" id="PS51178"/>
    </source>
</evidence>
<evidence type="ECO:0000313" key="5">
    <source>
        <dbReference type="Proteomes" id="UP000661918"/>
    </source>
</evidence>
<feature type="region of interest" description="Disordered" evidence="1">
    <location>
        <begin position="428"/>
        <end position="495"/>
    </location>
</feature>
<sequence length="562" mass="58688">MTGQANEVNTATTPTTTTATTIDGKYGVLRELSRQGNVTLSEVRAAEGVTRRVAWFDISTSADRQAFHAYRSVLRSLNPAGLTDVVARPGAYYAVWQPVGGTPLSAVLAQPVKNQETVEAVGAIAAQLAAHGYAVDDADIMLDGPEARIAYLRALTLPRVPEEVAARNARTLSALSAGRVRRSRQPGAWLAFIPGLLFLGGAVYLGGQAAQTYLNPPVREVLSVTGEEAREAAEKLTAAGFRVEYTEGQAGNQGIGTILRQDPAAGTNLPVGRLVTLTVNNPPSIEVPRVEEMTLDQARAALKGRAMVLGKVLKVDGTLTNTAEGRVVSQLPEAGSAAQRGQPVQVMVSTGVGGKESWLPTLTGLTVTQAREYARAAGLVVNKISELASDKAPGTVLDQTPAPYVRVAVGSPVTLTVAVARFSAPSRPAGDLPLPPPTAPQAPPLPPQPLPQDTLDQTTPEAQPEVQPAPSPAEIPATPPSGDPDARNVNFQYTFPGDLPAGTYTVVVRDANGEREILQATDASQLAGRSASSSQAVPVSGDAVFVVRRDGADYATVSPLTP</sequence>
<feature type="compositionally biased region" description="Low complexity" evidence="1">
    <location>
        <begin position="451"/>
        <end position="460"/>
    </location>
</feature>
<evidence type="ECO:0000256" key="2">
    <source>
        <dbReference type="SAM" id="Phobius"/>
    </source>
</evidence>
<accession>A0ABQ2GTN1</accession>
<dbReference type="InterPro" id="IPR005543">
    <property type="entry name" value="PASTA_dom"/>
</dbReference>
<gene>
    <name evidence="4" type="ORF">GCM10010841_21830</name>
</gene>
<organism evidence="4 5">
    <name type="scientific">Deinococcus aerophilus</name>
    <dbReference type="NCBI Taxonomy" id="522488"/>
    <lineage>
        <taxon>Bacteria</taxon>
        <taxon>Thermotogati</taxon>
        <taxon>Deinococcota</taxon>
        <taxon>Deinococci</taxon>
        <taxon>Deinococcales</taxon>
        <taxon>Deinococcaceae</taxon>
        <taxon>Deinococcus</taxon>
    </lineage>
</organism>
<evidence type="ECO:0000313" key="4">
    <source>
        <dbReference type="EMBL" id="GGM12883.1"/>
    </source>
</evidence>
<dbReference type="SMART" id="SM00740">
    <property type="entry name" value="PASTA"/>
    <property type="match status" value="3"/>
</dbReference>
<feature type="compositionally biased region" description="Pro residues" evidence="1">
    <location>
        <begin position="467"/>
        <end position="482"/>
    </location>
</feature>
<keyword evidence="5" id="KW-1185">Reference proteome</keyword>
<dbReference type="EMBL" id="BMOM01000017">
    <property type="protein sequence ID" value="GGM12883.1"/>
    <property type="molecule type" value="Genomic_DNA"/>
</dbReference>
<comment type="caution">
    <text evidence="4">The sequence shown here is derived from an EMBL/GenBank/DDBJ whole genome shotgun (WGS) entry which is preliminary data.</text>
</comment>
<feature type="domain" description="PASTA" evidence="3">
    <location>
        <begin position="215"/>
        <end position="281"/>
    </location>
</feature>